<reference evidence="1" key="1">
    <citation type="submission" date="2015-12" db="EMBL/GenBank/DDBJ databases">
        <title>Gene expression during late stages of embryo sac development: a critical building block for successful pollen-pistil interactions.</title>
        <authorList>
            <person name="Liu Y."/>
            <person name="Joly V."/>
            <person name="Sabar M."/>
            <person name="Matton D.P."/>
        </authorList>
    </citation>
    <scope>NUCLEOTIDE SEQUENCE</scope>
</reference>
<name>A0A0V0HZ66_SOLCH</name>
<evidence type="ECO:0000313" key="1">
    <source>
        <dbReference type="EMBL" id="JAP25524.1"/>
    </source>
</evidence>
<accession>A0A0V0HZ66</accession>
<protein>
    <submittedName>
        <fullName evidence="1">Putative ovule protein</fullName>
    </submittedName>
</protein>
<dbReference type="AlphaFoldDB" id="A0A0V0HZ66"/>
<sequence length="67" mass="7522">MIYIFSCALTHRAPTNIGDPPPSWFLLLRSHPLSVNHTKKHTFLGALGIQIESWEKVPSPLTSNLLK</sequence>
<dbReference type="EMBL" id="GEDG01013200">
    <property type="protein sequence ID" value="JAP25524.1"/>
    <property type="molecule type" value="Transcribed_RNA"/>
</dbReference>
<proteinExistence type="predicted"/>
<organism evidence="1">
    <name type="scientific">Solanum chacoense</name>
    <name type="common">Chaco potato</name>
    <dbReference type="NCBI Taxonomy" id="4108"/>
    <lineage>
        <taxon>Eukaryota</taxon>
        <taxon>Viridiplantae</taxon>
        <taxon>Streptophyta</taxon>
        <taxon>Embryophyta</taxon>
        <taxon>Tracheophyta</taxon>
        <taxon>Spermatophyta</taxon>
        <taxon>Magnoliopsida</taxon>
        <taxon>eudicotyledons</taxon>
        <taxon>Gunneridae</taxon>
        <taxon>Pentapetalae</taxon>
        <taxon>asterids</taxon>
        <taxon>lamiids</taxon>
        <taxon>Solanales</taxon>
        <taxon>Solanaceae</taxon>
        <taxon>Solanoideae</taxon>
        <taxon>Solaneae</taxon>
        <taxon>Solanum</taxon>
    </lineage>
</organism>